<dbReference type="InterPro" id="IPR052718">
    <property type="entry name" value="NmrA-type_oxidoreductase"/>
</dbReference>
<dbReference type="EMBL" id="RBKU01000001">
    <property type="protein sequence ID" value="RKR80729.1"/>
    <property type="molecule type" value="Genomic_DNA"/>
</dbReference>
<dbReference type="AlphaFoldDB" id="A0A495IXY6"/>
<dbReference type="RefSeq" id="WP_121196565.1">
    <property type="nucleotide sequence ID" value="NZ_RBKU01000001.1"/>
</dbReference>
<name>A0A495IXY6_9SPHI</name>
<protein>
    <submittedName>
        <fullName evidence="2">NAD(P)H dehydrogenase (Quinone)</fullName>
    </submittedName>
</protein>
<proteinExistence type="predicted"/>
<sequence>MILVTGATGHFGKSTIDFLLKKGISSTNIVALVRDEAKAGDLKAKGIIIITGDYHNYDSLTKAFQGIDKLLLVSSSDVVDRTGQHRNVVSAAKEAGVKHILYTSTERKNETASSPIHFVTGSHIETEDMIKASGIPYTIFRNNLYLDMVPIFFGQQVLEKGVFLPTGETRAAFATRDDMAEATANVLIGTGHENKEYAISNTENVSIPEIVRSLSEVVGEAISYVSPTPELFVETMLKAGVPEQFVGMFAGFSEAIRQGEFETFKTDLESLLGRKPVSAKEFLTGVYAAKK</sequence>
<dbReference type="Gene3D" id="3.40.50.720">
    <property type="entry name" value="NAD(P)-binding Rossmann-like Domain"/>
    <property type="match status" value="1"/>
</dbReference>
<evidence type="ECO:0000259" key="1">
    <source>
        <dbReference type="Pfam" id="PF05368"/>
    </source>
</evidence>
<keyword evidence="3" id="KW-1185">Reference proteome</keyword>
<dbReference type="PANTHER" id="PTHR47129">
    <property type="entry name" value="QUINONE OXIDOREDUCTASE 2"/>
    <property type="match status" value="1"/>
</dbReference>
<dbReference type="Gene3D" id="3.90.25.10">
    <property type="entry name" value="UDP-galactose 4-epimerase, domain 1"/>
    <property type="match status" value="1"/>
</dbReference>
<dbReference type="PANTHER" id="PTHR47129:SF1">
    <property type="entry name" value="NMRA-LIKE DOMAIN-CONTAINING PROTEIN"/>
    <property type="match status" value="1"/>
</dbReference>
<dbReference type="SUPFAM" id="SSF51735">
    <property type="entry name" value="NAD(P)-binding Rossmann-fold domains"/>
    <property type="match status" value="1"/>
</dbReference>
<dbReference type="InterPro" id="IPR008030">
    <property type="entry name" value="NmrA-like"/>
</dbReference>
<feature type="domain" description="NmrA-like" evidence="1">
    <location>
        <begin position="2"/>
        <end position="283"/>
    </location>
</feature>
<dbReference type="Proteomes" id="UP000268007">
    <property type="component" value="Unassembled WGS sequence"/>
</dbReference>
<accession>A0A495IXY6</accession>
<dbReference type="CDD" id="cd05269">
    <property type="entry name" value="TMR_SDR_a"/>
    <property type="match status" value="1"/>
</dbReference>
<comment type="caution">
    <text evidence="2">The sequence shown here is derived from an EMBL/GenBank/DDBJ whole genome shotgun (WGS) entry which is preliminary data.</text>
</comment>
<reference evidence="2 3" key="1">
    <citation type="submission" date="2018-10" db="EMBL/GenBank/DDBJ databases">
        <title>Genomic Encyclopedia of Archaeal and Bacterial Type Strains, Phase II (KMG-II): from individual species to whole genera.</title>
        <authorList>
            <person name="Goeker M."/>
        </authorList>
    </citation>
    <scope>NUCLEOTIDE SEQUENCE [LARGE SCALE GENOMIC DNA]</scope>
    <source>
        <strain evidence="2 3">DSM 18602</strain>
    </source>
</reference>
<dbReference type="InterPro" id="IPR036291">
    <property type="entry name" value="NAD(P)-bd_dom_sf"/>
</dbReference>
<dbReference type="Pfam" id="PF05368">
    <property type="entry name" value="NmrA"/>
    <property type="match status" value="1"/>
</dbReference>
<evidence type="ECO:0000313" key="3">
    <source>
        <dbReference type="Proteomes" id="UP000268007"/>
    </source>
</evidence>
<gene>
    <name evidence="2" type="ORF">BDD43_0861</name>
</gene>
<dbReference type="OrthoDB" id="9780595at2"/>
<organism evidence="2 3">
    <name type="scientific">Mucilaginibacter gracilis</name>
    <dbReference type="NCBI Taxonomy" id="423350"/>
    <lineage>
        <taxon>Bacteria</taxon>
        <taxon>Pseudomonadati</taxon>
        <taxon>Bacteroidota</taxon>
        <taxon>Sphingobacteriia</taxon>
        <taxon>Sphingobacteriales</taxon>
        <taxon>Sphingobacteriaceae</taxon>
        <taxon>Mucilaginibacter</taxon>
    </lineage>
</organism>
<evidence type="ECO:0000313" key="2">
    <source>
        <dbReference type="EMBL" id="RKR80729.1"/>
    </source>
</evidence>